<sequence>MRREMTGSEPRVVQWRYAVIVACTERKSWQAHGPGEFRAGYCHARAFSTQQLWA</sequence>
<dbReference type="AlphaFoldDB" id="A0A1S8A6T4"/>
<protein>
    <submittedName>
        <fullName evidence="1">Uncharacterized protein</fullName>
    </submittedName>
</protein>
<keyword evidence="2" id="KW-1185">Reference proteome</keyword>
<organism evidence="1">
    <name type="scientific">Rosellinia necatrix</name>
    <name type="common">White root-rot fungus</name>
    <dbReference type="NCBI Taxonomy" id="77044"/>
    <lineage>
        <taxon>Eukaryota</taxon>
        <taxon>Fungi</taxon>
        <taxon>Dikarya</taxon>
        <taxon>Ascomycota</taxon>
        <taxon>Pezizomycotina</taxon>
        <taxon>Sordariomycetes</taxon>
        <taxon>Xylariomycetidae</taxon>
        <taxon>Xylariales</taxon>
        <taxon>Xylariaceae</taxon>
        <taxon>Rosellinia</taxon>
    </lineage>
</organism>
<proteinExistence type="predicted"/>
<name>A0A1S8A6T4_ROSNE</name>
<dbReference type="EMBL" id="DF977451">
    <property type="protein sequence ID" value="GAW25420.1"/>
    <property type="molecule type" value="Genomic_DNA"/>
</dbReference>
<accession>A0A1S8A6T4</accession>
<evidence type="ECO:0000313" key="1">
    <source>
        <dbReference type="EMBL" id="GAW25420.1"/>
    </source>
</evidence>
<reference evidence="1" key="1">
    <citation type="submission" date="2016-03" db="EMBL/GenBank/DDBJ databases">
        <title>Draft genome sequence of Rosellinia necatrix.</title>
        <authorList>
            <person name="Kanematsu S."/>
        </authorList>
    </citation>
    <scope>NUCLEOTIDE SEQUENCE [LARGE SCALE GENOMIC DNA]</scope>
    <source>
        <strain evidence="1">W97</strain>
    </source>
</reference>
<gene>
    <name evidence="1" type="ORF">SAMD00023353_0601070</name>
</gene>
<dbReference type="Proteomes" id="UP000054516">
    <property type="component" value="Unassembled WGS sequence"/>
</dbReference>
<evidence type="ECO:0000313" key="2">
    <source>
        <dbReference type="Proteomes" id="UP000054516"/>
    </source>
</evidence>